<dbReference type="SUPFAM" id="SSF53383">
    <property type="entry name" value="PLP-dependent transferases"/>
    <property type="match status" value="1"/>
</dbReference>
<organism evidence="5 6">
    <name type="scientific">Lactiplantibacillus pentosus</name>
    <name type="common">Lactobacillus pentosus</name>
    <dbReference type="NCBI Taxonomy" id="1589"/>
    <lineage>
        <taxon>Bacteria</taxon>
        <taxon>Bacillati</taxon>
        <taxon>Bacillota</taxon>
        <taxon>Bacilli</taxon>
        <taxon>Lactobacillales</taxon>
        <taxon>Lactobacillaceae</taxon>
        <taxon>Lactiplantibacillus</taxon>
    </lineage>
</organism>
<dbReference type="NCBIfam" id="TIGR01437">
    <property type="entry name" value="selA_rel"/>
    <property type="match status" value="1"/>
</dbReference>
<dbReference type="Gene3D" id="3.40.640.10">
    <property type="entry name" value="Type I PLP-dependent aspartate aminotransferase-like (Major domain)"/>
    <property type="match status" value="1"/>
</dbReference>
<evidence type="ECO:0000313" key="5">
    <source>
        <dbReference type="EMBL" id="RMW52552.1"/>
    </source>
</evidence>
<evidence type="ECO:0000256" key="3">
    <source>
        <dbReference type="ARBA" id="ARBA00044507"/>
    </source>
</evidence>
<dbReference type="PANTHER" id="PTHR32328:SF0">
    <property type="entry name" value="L-SERYL-TRNA(SEC) SELENIUM TRANSFERASE"/>
    <property type="match status" value="1"/>
</dbReference>
<feature type="modified residue" description="N6-(pyridoxal phosphate)lysine" evidence="4">
    <location>
        <position position="212"/>
    </location>
</feature>
<dbReference type="GO" id="GO:0016829">
    <property type="term" value="F:lyase activity"/>
    <property type="evidence" value="ECO:0007669"/>
    <property type="project" value="UniProtKB-KW"/>
</dbReference>
<protein>
    <submittedName>
        <fullName evidence="5">DgaE family pyridoxal phosphate-dependent ammonia lyase</fullName>
    </submittedName>
</protein>
<keyword evidence="2 4" id="KW-0663">Pyridoxal phosphate</keyword>
<dbReference type="GO" id="GO:0004125">
    <property type="term" value="F:L-seryl-tRNA(Sec) selenium transferase activity"/>
    <property type="evidence" value="ECO:0007669"/>
    <property type="project" value="TreeGrafter"/>
</dbReference>
<name>A0AB37RI95_LACPE</name>
<dbReference type="EMBL" id="RDCL01000090">
    <property type="protein sequence ID" value="RMW52552.1"/>
    <property type="molecule type" value="Genomic_DNA"/>
</dbReference>
<evidence type="ECO:0000256" key="2">
    <source>
        <dbReference type="ARBA" id="ARBA00022898"/>
    </source>
</evidence>
<evidence type="ECO:0000313" key="6">
    <source>
        <dbReference type="Proteomes" id="UP000281061"/>
    </source>
</evidence>
<dbReference type="FunFam" id="3.40.640.10:FF:000056">
    <property type="entry name" value="SelA-like pyridoxal phosphate-dependent enzyme"/>
    <property type="match status" value="1"/>
</dbReference>
<dbReference type="RefSeq" id="WP_122211992.1">
    <property type="nucleotide sequence ID" value="NZ_RDCH01000078.1"/>
</dbReference>
<reference evidence="5 6" key="1">
    <citation type="submission" date="2018-10" db="EMBL/GenBank/DDBJ databases">
        <title>Genome sequences of five Lactobacillus pentosus strains isolated from brines of traditionally fermented spanish-style green table olives and differences between them.</title>
        <authorList>
            <person name="Jimenez Diaz R."/>
        </authorList>
    </citation>
    <scope>NUCLEOTIDE SEQUENCE [LARGE SCALE GENOMIC DNA]</scope>
    <source>
        <strain evidence="5 6">IG8</strain>
    </source>
</reference>
<dbReference type="InterPro" id="IPR015421">
    <property type="entry name" value="PyrdxlP-dep_Trfase_major"/>
</dbReference>
<sequence>MTDVYQKYDLKKVINASGKMTILGVSQLAQPVIDAQKFGDEHFFEMSELINKTGHHLAKLLGAEDAIVVNSASSGIAESVAGLIGRGSMYHVYHPYDSRFENREIILPKGQNIDYGTPEEVMINVGGGKVVEAGYANMCRPEHIEMMITDKTVAVMYVKSHHAVQKSMLTVQDALEVAHKYDLPLILDAAAEEDMQKYIRMGVDIIIFSGAKALAGPSSGLVFGKRQYIDWVRLQSLGLGRAMKIGKENIMGLTKAIEEYLQNGPENGESMKQRLVPFLAGLNEVPYVEAKQIQDGAGRDIYRASVVIKPESPKNAKVVTAELKSGNPAIYTREYRSNEGIIEFDIRAVDTNEMQAIVERLHEILDE</sequence>
<evidence type="ECO:0000256" key="4">
    <source>
        <dbReference type="PIRSR" id="PIRSR618319-50"/>
    </source>
</evidence>
<proteinExistence type="inferred from homology"/>
<keyword evidence="5" id="KW-0456">Lyase</keyword>
<comment type="caution">
    <text evidence="5">The sequence shown here is derived from an EMBL/GenBank/DDBJ whole genome shotgun (WGS) entry which is preliminary data.</text>
</comment>
<comment type="cofactor">
    <cofactor evidence="1 4">
        <name>pyridoxal 5'-phosphate</name>
        <dbReference type="ChEBI" id="CHEBI:597326"/>
    </cofactor>
</comment>
<dbReference type="InterPro" id="IPR018319">
    <property type="entry name" value="SelA-like"/>
</dbReference>
<gene>
    <name evidence="5" type="ORF">D6U17_13485</name>
</gene>
<comment type="similarity">
    <text evidence="3">Belongs to the SelA family.</text>
</comment>
<dbReference type="InterPro" id="IPR015424">
    <property type="entry name" value="PyrdxlP-dep_Trfase"/>
</dbReference>
<dbReference type="InterPro" id="IPR006337">
    <property type="entry name" value="DgaE-like"/>
</dbReference>
<dbReference type="AlphaFoldDB" id="A0AB37RI95"/>
<dbReference type="Pfam" id="PF03841">
    <property type="entry name" value="SelA"/>
    <property type="match status" value="1"/>
</dbReference>
<dbReference type="PANTHER" id="PTHR32328">
    <property type="entry name" value="L-SERYL-TRNA(SEC) SELENIUM TRANSFERASE"/>
    <property type="match status" value="1"/>
</dbReference>
<evidence type="ECO:0000256" key="1">
    <source>
        <dbReference type="ARBA" id="ARBA00001933"/>
    </source>
</evidence>
<dbReference type="Proteomes" id="UP000281061">
    <property type="component" value="Unassembled WGS sequence"/>
</dbReference>
<accession>A0AB37RI95</accession>